<dbReference type="RefSeq" id="WP_305426074.1">
    <property type="nucleotide sequence ID" value="NZ_CP117430.1"/>
</dbReference>
<dbReference type="Pfam" id="PF13271">
    <property type="entry name" value="DUF4062"/>
    <property type="match status" value="1"/>
</dbReference>
<sequence length="332" mass="37682">MDKRYQVFVSSTYKDLKDERQSVTETLMGMDCIPASMELFPAADEEQWEFIKKIIDDCDYYLLIIGGRYGSLSPDGISYTEKEFDYAVEKRIKVVALIHRSPNKLSFEKSEESPEAREKLQAFREKVSTGRLVGYWDQGSELAGLVALSLGKTIRAYPAVGWIRASEGSSEELLKEINELRKENERLNQELSQIKALKETVYDVPDLAGFDDVFELHGTYWDGFASSIWKVKFTWRQIFYYVSPYLVASRSESSVKEVLRDAVCFANEYLGSAMTELEDQDFQTVAIQLKALGVVKVDVSNCVGGVIDPLWTLTGEGEKLMVELRAVRKSAI</sequence>
<evidence type="ECO:0000256" key="1">
    <source>
        <dbReference type="SAM" id="Coils"/>
    </source>
</evidence>
<name>A0ABY9GXB8_9PSED</name>
<evidence type="ECO:0000313" key="4">
    <source>
        <dbReference type="Proteomes" id="UP001230768"/>
    </source>
</evidence>
<dbReference type="InterPro" id="IPR025139">
    <property type="entry name" value="DUF4062"/>
</dbReference>
<feature type="domain" description="DUF4062" evidence="2">
    <location>
        <begin position="6"/>
        <end position="87"/>
    </location>
</feature>
<feature type="coiled-coil region" evidence="1">
    <location>
        <begin position="163"/>
        <end position="200"/>
    </location>
</feature>
<keyword evidence="4" id="KW-1185">Reference proteome</keyword>
<evidence type="ECO:0000259" key="2">
    <source>
        <dbReference type="Pfam" id="PF13271"/>
    </source>
</evidence>
<proteinExistence type="predicted"/>
<evidence type="ECO:0000313" key="3">
    <source>
        <dbReference type="EMBL" id="WLI20343.1"/>
    </source>
</evidence>
<gene>
    <name evidence="3" type="ORF">PSH88_10025</name>
</gene>
<dbReference type="EMBL" id="CP117430">
    <property type="protein sequence ID" value="WLI20343.1"/>
    <property type="molecule type" value="Genomic_DNA"/>
</dbReference>
<dbReference type="Proteomes" id="UP001230768">
    <property type="component" value="Chromosome"/>
</dbReference>
<reference evidence="3 4" key="1">
    <citation type="submission" date="2023-02" db="EMBL/GenBank/DDBJ databases">
        <title>Evolution of Hrp T3SS in non-pathogenic Pseudomonas fluorescens.</title>
        <authorList>
            <person name="Liao K."/>
            <person name="Wei H."/>
            <person name="Gu Y."/>
        </authorList>
    </citation>
    <scope>NUCLEOTIDE SEQUENCE [LARGE SCALE GENOMIC DNA]</scope>
    <source>
        <strain evidence="3 4">FP607</strain>
    </source>
</reference>
<accession>A0ABY9GXB8</accession>
<keyword evidence="1" id="KW-0175">Coiled coil</keyword>
<protein>
    <submittedName>
        <fullName evidence="3">DUF4062 domain-containing protein</fullName>
    </submittedName>
</protein>
<organism evidence="3 4">
    <name type="scientific">Pseudomonas wuhanensis</name>
    <dbReference type="NCBI Taxonomy" id="2954098"/>
    <lineage>
        <taxon>Bacteria</taxon>
        <taxon>Pseudomonadati</taxon>
        <taxon>Pseudomonadota</taxon>
        <taxon>Gammaproteobacteria</taxon>
        <taxon>Pseudomonadales</taxon>
        <taxon>Pseudomonadaceae</taxon>
        <taxon>Pseudomonas</taxon>
    </lineage>
</organism>